<accession>A0ABN2GER9</accession>
<dbReference type="InterPro" id="IPR036388">
    <property type="entry name" value="WH-like_DNA-bd_sf"/>
</dbReference>
<dbReference type="Pfam" id="PF00480">
    <property type="entry name" value="ROK"/>
    <property type="match status" value="1"/>
</dbReference>
<dbReference type="Gene3D" id="3.30.420.40">
    <property type="match status" value="2"/>
</dbReference>
<dbReference type="PANTHER" id="PTHR18964">
    <property type="entry name" value="ROK (REPRESSOR, ORF, KINASE) FAMILY"/>
    <property type="match status" value="1"/>
</dbReference>
<sequence length="407" mass="42608">MQASSSPALLREINCAKVFAALRGRDALRLTEIGELTGLSRPTVSQASEQLVAGGLAEYVEEEAADQPRIGRPARAVRFRRRAGYVLGIDIGPHKILAMLADLTGSVVAKKRRDDDFASSGQQVLAAVRETVTSLLKEAGIARHEVWSVTVGTPGIVDPHTRAVTFAPSLPDWNEIRLADALRRSFSAPIQVENDVNLAVIAERWLGVATGVSTVVFIQWGARVGAGLVIGDRLHRGAAGMAGEIGYLSVLDGQAGVVPDESGLGPLESRVGAGAIIEAAGSRRRRGRRADRRAEETDATAVFAAARAGDEAAAQAIDEVAARLARGLSALLLVLDPEMVVLGGGVSTAGPSLLSAIERHIEPLALAKPLLTLSALGDEATALGAVRLALTDVEDRLLPAATDPLAR</sequence>
<dbReference type="InterPro" id="IPR043129">
    <property type="entry name" value="ATPase_NBD"/>
</dbReference>
<evidence type="ECO:0000313" key="3">
    <source>
        <dbReference type="EMBL" id="GAA1669692.1"/>
    </source>
</evidence>
<comment type="similarity">
    <text evidence="1">Belongs to the ROK (NagC/XylR) family.</text>
</comment>
<dbReference type="PANTHER" id="PTHR18964:SF149">
    <property type="entry name" value="BIFUNCTIONAL UDP-N-ACETYLGLUCOSAMINE 2-EPIMERASE_N-ACETYLMANNOSAMINE KINASE"/>
    <property type="match status" value="1"/>
</dbReference>
<gene>
    <name evidence="3" type="ORF">GCM10009765_18960</name>
</gene>
<reference evidence="3 4" key="1">
    <citation type="journal article" date="2019" name="Int. J. Syst. Evol. Microbiol.">
        <title>The Global Catalogue of Microorganisms (GCM) 10K type strain sequencing project: providing services to taxonomists for standard genome sequencing and annotation.</title>
        <authorList>
            <consortium name="The Broad Institute Genomics Platform"/>
            <consortium name="The Broad Institute Genome Sequencing Center for Infectious Disease"/>
            <person name="Wu L."/>
            <person name="Ma J."/>
        </authorList>
    </citation>
    <scope>NUCLEOTIDE SEQUENCE [LARGE SCALE GENOMIC DNA]</scope>
    <source>
        <strain evidence="3 4">JCM 14718</strain>
    </source>
</reference>
<dbReference type="RefSeq" id="WP_344309004.1">
    <property type="nucleotide sequence ID" value="NZ_BAAANY010000007.1"/>
</dbReference>
<dbReference type="InterPro" id="IPR036390">
    <property type="entry name" value="WH_DNA-bd_sf"/>
</dbReference>
<evidence type="ECO:0000313" key="4">
    <source>
        <dbReference type="Proteomes" id="UP001500618"/>
    </source>
</evidence>
<dbReference type="SUPFAM" id="SSF53067">
    <property type="entry name" value="Actin-like ATPase domain"/>
    <property type="match status" value="1"/>
</dbReference>
<dbReference type="InterPro" id="IPR005471">
    <property type="entry name" value="Tscrpt_reg_IclR_N"/>
</dbReference>
<name>A0ABN2GER9_9ACTN</name>
<proteinExistence type="inferred from homology"/>
<dbReference type="Pfam" id="PF09339">
    <property type="entry name" value="HTH_IclR"/>
    <property type="match status" value="1"/>
</dbReference>
<dbReference type="InterPro" id="IPR000600">
    <property type="entry name" value="ROK"/>
</dbReference>
<dbReference type="CDD" id="cd23763">
    <property type="entry name" value="ASKHA_ATPase_ROK"/>
    <property type="match status" value="1"/>
</dbReference>
<protein>
    <submittedName>
        <fullName evidence="3">ROK family transcriptional regulator</fullName>
    </submittedName>
</protein>
<organism evidence="3 4">
    <name type="scientific">Fodinicola feengrottensis</name>
    <dbReference type="NCBI Taxonomy" id="435914"/>
    <lineage>
        <taxon>Bacteria</taxon>
        <taxon>Bacillati</taxon>
        <taxon>Actinomycetota</taxon>
        <taxon>Actinomycetes</taxon>
        <taxon>Mycobacteriales</taxon>
        <taxon>Fodinicola</taxon>
    </lineage>
</organism>
<dbReference type="SUPFAM" id="SSF46785">
    <property type="entry name" value="Winged helix' DNA-binding domain"/>
    <property type="match status" value="1"/>
</dbReference>
<dbReference type="Gene3D" id="1.10.10.10">
    <property type="entry name" value="Winged helix-like DNA-binding domain superfamily/Winged helix DNA-binding domain"/>
    <property type="match status" value="1"/>
</dbReference>
<keyword evidence="4" id="KW-1185">Reference proteome</keyword>
<evidence type="ECO:0000256" key="1">
    <source>
        <dbReference type="ARBA" id="ARBA00006479"/>
    </source>
</evidence>
<dbReference type="Proteomes" id="UP001500618">
    <property type="component" value="Unassembled WGS sequence"/>
</dbReference>
<feature type="domain" description="HTH iclR-type" evidence="2">
    <location>
        <begin position="18"/>
        <end position="60"/>
    </location>
</feature>
<comment type="caution">
    <text evidence="3">The sequence shown here is derived from an EMBL/GenBank/DDBJ whole genome shotgun (WGS) entry which is preliminary data.</text>
</comment>
<evidence type="ECO:0000259" key="2">
    <source>
        <dbReference type="Pfam" id="PF09339"/>
    </source>
</evidence>
<dbReference type="EMBL" id="BAAANY010000007">
    <property type="protein sequence ID" value="GAA1669692.1"/>
    <property type="molecule type" value="Genomic_DNA"/>
</dbReference>